<name>A0A0W0VBC1_9GAMM</name>
<comment type="caution">
    <text evidence="2">The sequence shown here is derived from an EMBL/GenBank/DDBJ whole genome shotgun (WGS) entry which is preliminary data.</text>
</comment>
<keyword evidence="3" id="KW-1185">Reference proteome</keyword>
<keyword evidence="1" id="KW-0732">Signal</keyword>
<feature type="chain" id="PRO_5006914618" evidence="1">
    <location>
        <begin position="25"/>
        <end position="136"/>
    </location>
</feature>
<dbReference type="OrthoDB" id="8756528at2"/>
<dbReference type="EMBL" id="LNYJ01000011">
    <property type="protein sequence ID" value="KTD17406.1"/>
    <property type="molecule type" value="Genomic_DNA"/>
</dbReference>
<evidence type="ECO:0000313" key="3">
    <source>
        <dbReference type="Proteomes" id="UP000055035"/>
    </source>
</evidence>
<evidence type="ECO:0000256" key="1">
    <source>
        <dbReference type="SAM" id="SignalP"/>
    </source>
</evidence>
<dbReference type="AlphaFoldDB" id="A0A0W0VBC1"/>
<gene>
    <name evidence="2" type="ORF">Ljor_1712</name>
</gene>
<dbReference type="NCBIfam" id="NF042415">
    <property type="entry name" value="STY0301_fam"/>
    <property type="match status" value="1"/>
</dbReference>
<accession>A0A0W0VBC1</accession>
<protein>
    <submittedName>
        <fullName evidence="2">Uncharacterized protein</fullName>
    </submittedName>
</protein>
<dbReference type="InterPro" id="IPR049973">
    <property type="entry name" value="STY0301-like"/>
</dbReference>
<dbReference type="RefSeq" id="WP_058471164.1">
    <property type="nucleotide sequence ID" value="NZ_CAAAIC010000009.1"/>
</dbReference>
<sequence length="136" mass="15261">MKIISHGAFILGLCQIFSFPAACAAGLPCPKEIDTRQILLHNIPGWQSYSAASNQKNYLNRLTFYSGHPKEQASLAPDNESSKSKILQWSFNDEEIWIACGYAETNIELIRKLEKPAHQCKVSYNTADLPISMNCR</sequence>
<evidence type="ECO:0000313" key="2">
    <source>
        <dbReference type="EMBL" id="KTD17406.1"/>
    </source>
</evidence>
<feature type="signal peptide" evidence="1">
    <location>
        <begin position="1"/>
        <end position="24"/>
    </location>
</feature>
<proteinExistence type="predicted"/>
<reference evidence="2 3" key="1">
    <citation type="submission" date="2015-11" db="EMBL/GenBank/DDBJ databases">
        <title>Genomic analysis of 38 Legionella species identifies large and diverse effector repertoires.</title>
        <authorList>
            <person name="Burstein D."/>
            <person name="Amaro F."/>
            <person name="Zusman T."/>
            <person name="Lifshitz Z."/>
            <person name="Cohen O."/>
            <person name="Gilbert J.A."/>
            <person name="Pupko T."/>
            <person name="Shuman H.A."/>
            <person name="Segal G."/>
        </authorList>
    </citation>
    <scope>NUCLEOTIDE SEQUENCE [LARGE SCALE GENOMIC DNA]</scope>
    <source>
        <strain evidence="2 3">BL-540</strain>
    </source>
</reference>
<dbReference type="Proteomes" id="UP000055035">
    <property type="component" value="Unassembled WGS sequence"/>
</dbReference>
<dbReference type="PATRIC" id="fig|456.5.peg.1828"/>
<dbReference type="STRING" id="456.Ljor_1712"/>
<organism evidence="2 3">
    <name type="scientific">Legionella jordanis</name>
    <dbReference type="NCBI Taxonomy" id="456"/>
    <lineage>
        <taxon>Bacteria</taxon>
        <taxon>Pseudomonadati</taxon>
        <taxon>Pseudomonadota</taxon>
        <taxon>Gammaproteobacteria</taxon>
        <taxon>Legionellales</taxon>
        <taxon>Legionellaceae</taxon>
        <taxon>Legionella</taxon>
    </lineage>
</organism>